<dbReference type="OMA" id="HYIESES"/>
<sequence length="157" mass="17881">MKQKGSNGDRDQDVVSTAATAVKEKFQEDINNSQFIRTTLFREYLTHAKLEVSPTELKWEFEEGQHVITVANNTKARFAFKLKCTDNELYSVAPVMDFVDAGKVLNVAIVRFKGPFKKDKIVLCSKQVSQYEKNVEKSFEGGAQNIDVIQMEQRIRA</sequence>
<dbReference type="PANTHER" id="PTHR22947">
    <property type="entry name" value="MAJOR SPERM PROTEIN"/>
    <property type="match status" value="1"/>
</dbReference>
<dbReference type="Gene3D" id="2.60.40.10">
    <property type="entry name" value="Immunoglobulins"/>
    <property type="match status" value="1"/>
</dbReference>
<dbReference type="PANTHER" id="PTHR22947:SF6">
    <property type="entry name" value="MAJOR SPERM PROTEIN"/>
    <property type="match status" value="1"/>
</dbReference>
<dbReference type="Pfam" id="PF00635">
    <property type="entry name" value="Motile_Sperm"/>
    <property type="match status" value="1"/>
</dbReference>
<keyword evidence="1" id="KW-0963">Cytoplasm</keyword>
<dbReference type="InterPro" id="IPR013783">
    <property type="entry name" value="Ig-like_fold"/>
</dbReference>
<evidence type="ECO:0000259" key="2">
    <source>
        <dbReference type="PROSITE" id="PS50202"/>
    </source>
</evidence>
<dbReference type="InterPro" id="IPR000535">
    <property type="entry name" value="MSP_dom"/>
</dbReference>
<dbReference type="AlphaFoldDB" id="A0A7I5EB14"/>
<dbReference type="Proteomes" id="UP000025227">
    <property type="component" value="Unplaced"/>
</dbReference>
<accession>A0A7I5EB14</accession>
<evidence type="ECO:0000313" key="4">
    <source>
        <dbReference type="WBParaSite" id="HCON_00116765-00001"/>
    </source>
</evidence>
<evidence type="ECO:0000313" key="3">
    <source>
        <dbReference type="Proteomes" id="UP000025227"/>
    </source>
</evidence>
<dbReference type="OrthoDB" id="5866971at2759"/>
<keyword evidence="1" id="KW-0206">Cytoskeleton</keyword>
<comment type="function">
    <text evidence="1">Central component in molecular interactions underlying sperm crawling. Forms an extensive filament system that extends from sperm villipoda, along the leading edge of the pseudopod.</text>
</comment>
<organism evidence="3 4">
    <name type="scientific">Haemonchus contortus</name>
    <name type="common">Barber pole worm</name>
    <dbReference type="NCBI Taxonomy" id="6289"/>
    <lineage>
        <taxon>Eukaryota</taxon>
        <taxon>Metazoa</taxon>
        <taxon>Ecdysozoa</taxon>
        <taxon>Nematoda</taxon>
        <taxon>Chromadorea</taxon>
        <taxon>Rhabditida</taxon>
        <taxon>Rhabditina</taxon>
        <taxon>Rhabditomorpha</taxon>
        <taxon>Strongyloidea</taxon>
        <taxon>Trichostrongylidae</taxon>
        <taxon>Haemonchus</taxon>
    </lineage>
</organism>
<dbReference type="WBParaSite" id="HCON_00116765-00001">
    <property type="protein sequence ID" value="HCON_00116765-00001"/>
    <property type="gene ID" value="HCON_00116765"/>
</dbReference>
<dbReference type="SUPFAM" id="SSF49354">
    <property type="entry name" value="PapD-like"/>
    <property type="match status" value="1"/>
</dbReference>
<dbReference type="InterPro" id="IPR008962">
    <property type="entry name" value="PapD-like_sf"/>
</dbReference>
<dbReference type="InterPro" id="IPR051774">
    <property type="entry name" value="Sperm-specific_class_P"/>
</dbReference>
<proteinExistence type="predicted"/>
<feature type="domain" description="MSP" evidence="2">
    <location>
        <begin position="49"/>
        <end position="157"/>
    </location>
</feature>
<evidence type="ECO:0000256" key="1">
    <source>
        <dbReference type="RuleBase" id="RU003425"/>
    </source>
</evidence>
<reference evidence="4" key="1">
    <citation type="submission" date="2020-12" db="UniProtKB">
        <authorList>
            <consortium name="WormBaseParasite"/>
        </authorList>
    </citation>
    <scope>IDENTIFICATION</scope>
    <source>
        <strain evidence="4">MHco3</strain>
    </source>
</reference>
<keyword evidence="3" id="KW-1185">Reference proteome</keyword>
<protein>
    <recommendedName>
        <fullName evidence="1">Major sperm protein</fullName>
    </recommendedName>
</protein>
<name>A0A7I5EB14_HAECO</name>
<dbReference type="PROSITE" id="PS50202">
    <property type="entry name" value="MSP"/>
    <property type="match status" value="1"/>
</dbReference>